<protein>
    <submittedName>
        <fullName evidence="1">Uncharacterized protein</fullName>
    </submittedName>
</protein>
<gene>
    <name evidence="1" type="ORF">LTS18_001262</name>
</gene>
<sequence>MAALDQDSGPYASFKGMPTSRDTPNPLRPYYIPPSIGPEPTSTSNGSAPSSSRPAFSSSSSKPKASFGSSARDILSDLDYGDYLPDSSPSAAEMAKKLMDQALWNYTSVLLAQPFEVAKTVLQVRLVDAQATLDKQYSHSRSTSRQSNHMEPRYQDVCLGRVS</sequence>
<reference evidence="1" key="1">
    <citation type="submission" date="2024-09" db="EMBL/GenBank/DDBJ databases">
        <title>Black Yeasts Isolated from many extreme environments.</title>
        <authorList>
            <person name="Coleine C."/>
            <person name="Stajich J.E."/>
            <person name="Selbmann L."/>
        </authorList>
    </citation>
    <scope>NUCLEOTIDE SEQUENCE</scope>
    <source>
        <strain evidence="1">CCFEE 5737</strain>
    </source>
</reference>
<proteinExistence type="predicted"/>
<name>A0ACC3CTL3_9PEZI</name>
<comment type="caution">
    <text evidence="1">The sequence shown here is derived from an EMBL/GenBank/DDBJ whole genome shotgun (WGS) entry which is preliminary data.</text>
</comment>
<dbReference type="EMBL" id="JAWDJW010011925">
    <property type="protein sequence ID" value="KAK3044449.1"/>
    <property type="molecule type" value="Genomic_DNA"/>
</dbReference>
<organism evidence="1 2">
    <name type="scientific">Coniosporium uncinatum</name>
    <dbReference type="NCBI Taxonomy" id="93489"/>
    <lineage>
        <taxon>Eukaryota</taxon>
        <taxon>Fungi</taxon>
        <taxon>Dikarya</taxon>
        <taxon>Ascomycota</taxon>
        <taxon>Pezizomycotina</taxon>
        <taxon>Dothideomycetes</taxon>
        <taxon>Dothideomycetes incertae sedis</taxon>
        <taxon>Coniosporium</taxon>
    </lineage>
</organism>
<evidence type="ECO:0000313" key="2">
    <source>
        <dbReference type="Proteomes" id="UP001186974"/>
    </source>
</evidence>
<keyword evidence="2" id="KW-1185">Reference proteome</keyword>
<accession>A0ACC3CTL3</accession>
<evidence type="ECO:0000313" key="1">
    <source>
        <dbReference type="EMBL" id="KAK3044449.1"/>
    </source>
</evidence>
<dbReference type="Proteomes" id="UP001186974">
    <property type="component" value="Unassembled WGS sequence"/>
</dbReference>